<dbReference type="InterPro" id="IPR011760">
    <property type="entry name" value="PsdUridine_synth_TruD_insert"/>
</dbReference>
<evidence type="ECO:0000256" key="2">
    <source>
        <dbReference type="ARBA" id="ARBA00022694"/>
    </source>
</evidence>
<dbReference type="InterPro" id="IPR050170">
    <property type="entry name" value="TruD_pseudoU_synthase"/>
</dbReference>
<evidence type="ECO:0000256" key="3">
    <source>
        <dbReference type="ARBA" id="ARBA00023235"/>
    </source>
</evidence>
<dbReference type="EC" id="5.4.99.27" evidence="4"/>
<dbReference type="AlphaFoldDB" id="A0A8J7FAF8"/>
<organism evidence="6 7">
    <name type="scientific">Pontibacterium sinense</name>
    <dbReference type="NCBI Taxonomy" id="2781979"/>
    <lineage>
        <taxon>Bacteria</taxon>
        <taxon>Pseudomonadati</taxon>
        <taxon>Pseudomonadota</taxon>
        <taxon>Gammaproteobacteria</taxon>
        <taxon>Oceanospirillales</taxon>
        <taxon>Oceanospirillaceae</taxon>
        <taxon>Pontibacterium</taxon>
    </lineage>
</organism>
<accession>A0A8J7FAF8</accession>
<evidence type="ECO:0000313" key="6">
    <source>
        <dbReference type="EMBL" id="MBE9396064.1"/>
    </source>
</evidence>
<feature type="active site" description="Nucleophile" evidence="4">
    <location>
        <position position="68"/>
    </location>
</feature>
<dbReference type="GO" id="GO:0005829">
    <property type="term" value="C:cytosol"/>
    <property type="evidence" value="ECO:0007669"/>
    <property type="project" value="TreeGrafter"/>
</dbReference>
<dbReference type="InterPro" id="IPR001656">
    <property type="entry name" value="PsdUridine_synth_TruD"/>
</dbReference>
<dbReference type="InterPro" id="IPR020119">
    <property type="entry name" value="PsdUridine_synth_TruD_CS"/>
</dbReference>
<dbReference type="CDD" id="cd02575">
    <property type="entry name" value="PseudoU_synth_EcTruD"/>
    <property type="match status" value="1"/>
</dbReference>
<comment type="catalytic activity">
    <reaction evidence="4">
        <text>uridine(13) in tRNA = pseudouridine(13) in tRNA</text>
        <dbReference type="Rhea" id="RHEA:42540"/>
        <dbReference type="Rhea" id="RHEA-COMP:10105"/>
        <dbReference type="Rhea" id="RHEA-COMP:10106"/>
        <dbReference type="ChEBI" id="CHEBI:65314"/>
        <dbReference type="ChEBI" id="CHEBI:65315"/>
        <dbReference type="EC" id="5.4.99.27"/>
    </reaction>
</comment>
<dbReference type="GO" id="GO:0160150">
    <property type="term" value="F:tRNA pseudouridine(13) synthase activity"/>
    <property type="evidence" value="ECO:0007669"/>
    <property type="project" value="UniProtKB-EC"/>
</dbReference>
<name>A0A8J7FAF8_9GAMM</name>
<proteinExistence type="inferred from homology"/>
<dbReference type="Proteomes" id="UP000640333">
    <property type="component" value="Unassembled WGS sequence"/>
</dbReference>
<dbReference type="InterPro" id="IPR020103">
    <property type="entry name" value="PsdUridine_synth_cat_dom_sf"/>
</dbReference>
<sequence>MPEGSALIRSCNEDFQVVEQLGFEPEGEGEHLFLYIRKNGENTDWVARQLARFCQLSPRDVGYAGKKDRHAITEQWFSVALPPQRKLNWNLFGGDTIEVLKTVRHPRKLRLGALQGNRFGLRLRDVSHPDELATRIEKIRSGVPNYFGEQRFGQDGGNLQKGVELIRGERKERQRNKKGMYISAVRSWCFNHLLSQRIAEGRWDQLLAGDALMLSGSKSCFLAEDIDAATQQRLVSGDVNLTGAMWGRGEPLNVGASRQWEKDQLAPWEEILERLEHLGLRQERRALRLQPIALEAKAESENQWWLEFELPSGAFATSVLRELTQVTKPIQDTAE</sequence>
<dbReference type="InterPro" id="IPR042214">
    <property type="entry name" value="TruD_catalytic"/>
</dbReference>
<dbReference type="InterPro" id="IPR043165">
    <property type="entry name" value="TruD_insert_sf"/>
</dbReference>
<dbReference type="PROSITE" id="PS01268">
    <property type="entry name" value="UPF0024"/>
    <property type="match status" value="1"/>
</dbReference>
<comment type="function">
    <text evidence="4">Responsible for synthesis of pseudouridine from uracil-13 in transfer RNAs.</text>
</comment>
<gene>
    <name evidence="4" type="primary">truD</name>
    <name evidence="6" type="ORF">IOQ59_02180</name>
</gene>
<evidence type="ECO:0000256" key="1">
    <source>
        <dbReference type="ARBA" id="ARBA00007953"/>
    </source>
</evidence>
<reference evidence="6" key="1">
    <citation type="submission" date="2020-10" db="EMBL/GenBank/DDBJ databases">
        <title>Bacterium isolated from coastal waters sediment.</title>
        <authorList>
            <person name="Chen R.-J."/>
            <person name="Lu D.-C."/>
            <person name="Zhu K.-L."/>
            <person name="Du Z.-J."/>
        </authorList>
    </citation>
    <scope>NUCLEOTIDE SEQUENCE</scope>
    <source>
        <strain evidence="6">N1Y112</strain>
    </source>
</reference>
<dbReference type="Pfam" id="PF01142">
    <property type="entry name" value="TruD"/>
    <property type="match status" value="2"/>
</dbReference>
<comment type="similarity">
    <text evidence="1 4">Belongs to the pseudouridine synthase TruD family.</text>
</comment>
<dbReference type="GO" id="GO:0031119">
    <property type="term" value="P:tRNA pseudouridine synthesis"/>
    <property type="evidence" value="ECO:0007669"/>
    <property type="project" value="UniProtKB-UniRule"/>
</dbReference>
<protein>
    <recommendedName>
        <fullName evidence="4">tRNA pseudouridine synthase D</fullName>
        <ecNumber evidence="4">5.4.99.27</ecNumber>
    </recommendedName>
    <alternativeName>
        <fullName evidence="4">tRNA pseudouridine(13) synthase</fullName>
    </alternativeName>
    <alternativeName>
        <fullName evidence="4">tRNA pseudouridylate synthase D</fullName>
    </alternativeName>
    <alternativeName>
        <fullName evidence="4">tRNA-uridine isomerase D</fullName>
    </alternativeName>
</protein>
<feature type="domain" description="TRUD" evidence="5">
    <location>
        <begin position="142"/>
        <end position="289"/>
    </location>
</feature>
<dbReference type="GO" id="GO:0003723">
    <property type="term" value="F:RNA binding"/>
    <property type="evidence" value="ECO:0007669"/>
    <property type="project" value="InterPro"/>
</dbReference>
<keyword evidence="2 4" id="KW-0819">tRNA processing</keyword>
<dbReference type="HAMAP" id="MF_01082">
    <property type="entry name" value="TruD"/>
    <property type="match status" value="1"/>
</dbReference>
<dbReference type="PANTHER" id="PTHR47811:SF1">
    <property type="entry name" value="TRNA PSEUDOURIDINE SYNTHASE D"/>
    <property type="match status" value="1"/>
</dbReference>
<evidence type="ECO:0000313" key="7">
    <source>
        <dbReference type="Proteomes" id="UP000640333"/>
    </source>
</evidence>
<dbReference type="Gene3D" id="3.30.2340.10">
    <property type="entry name" value="TruD, insertion domain"/>
    <property type="match status" value="1"/>
</dbReference>
<dbReference type="Gene3D" id="3.30.2350.20">
    <property type="entry name" value="TruD, catalytic domain"/>
    <property type="match status" value="1"/>
</dbReference>
<dbReference type="PROSITE" id="PS50984">
    <property type="entry name" value="TRUD"/>
    <property type="match status" value="1"/>
</dbReference>
<dbReference type="EMBL" id="JADEYS010000001">
    <property type="protein sequence ID" value="MBE9396064.1"/>
    <property type="molecule type" value="Genomic_DNA"/>
</dbReference>
<evidence type="ECO:0000256" key="4">
    <source>
        <dbReference type="HAMAP-Rule" id="MF_01082"/>
    </source>
</evidence>
<keyword evidence="3 4" id="KW-0413">Isomerase</keyword>
<keyword evidence="7" id="KW-1185">Reference proteome</keyword>
<dbReference type="PANTHER" id="PTHR47811">
    <property type="entry name" value="TRNA PSEUDOURIDINE SYNTHASE D"/>
    <property type="match status" value="1"/>
</dbReference>
<evidence type="ECO:0000259" key="5">
    <source>
        <dbReference type="PROSITE" id="PS50984"/>
    </source>
</evidence>
<dbReference type="SUPFAM" id="SSF55120">
    <property type="entry name" value="Pseudouridine synthase"/>
    <property type="match status" value="1"/>
</dbReference>
<comment type="caution">
    <text evidence="6">The sequence shown here is derived from an EMBL/GenBank/DDBJ whole genome shotgun (WGS) entry which is preliminary data.</text>
</comment>